<evidence type="ECO:0000256" key="2">
    <source>
        <dbReference type="SAM" id="SignalP"/>
    </source>
</evidence>
<dbReference type="AlphaFoldDB" id="L1JZG8"/>
<reference evidence="4" key="3">
    <citation type="submission" date="2015-06" db="UniProtKB">
        <authorList>
            <consortium name="EnsemblProtists"/>
        </authorList>
    </citation>
    <scope>IDENTIFICATION</scope>
</reference>
<evidence type="ECO:0008006" key="6">
    <source>
        <dbReference type="Google" id="ProtNLM"/>
    </source>
</evidence>
<organism evidence="3">
    <name type="scientific">Guillardia theta (strain CCMP2712)</name>
    <name type="common">Cryptophyte</name>
    <dbReference type="NCBI Taxonomy" id="905079"/>
    <lineage>
        <taxon>Eukaryota</taxon>
        <taxon>Cryptophyceae</taxon>
        <taxon>Pyrenomonadales</taxon>
        <taxon>Geminigeraceae</taxon>
        <taxon>Guillardia</taxon>
    </lineage>
</organism>
<evidence type="ECO:0000313" key="4">
    <source>
        <dbReference type="EnsemblProtists" id="EKX53699"/>
    </source>
</evidence>
<dbReference type="HOGENOM" id="CLU_566789_0_0_1"/>
<feature type="signal peptide" evidence="2">
    <location>
        <begin position="1"/>
        <end position="22"/>
    </location>
</feature>
<dbReference type="KEGG" id="gtt:GUITHDRAFT_100674"/>
<protein>
    <recommendedName>
        <fullName evidence="6">FZ domain-containing protein</fullName>
    </recommendedName>
</protein>
<evidence type="ECO:0000313" key="5">
    <source>
        <dbReference type="Proteomes" id="UP000011087"/>
    </source>
</evidence>
<dbReference type="EnsemblProtists" id="EKX53699">
    <property type="protein sequence ID" value="EKX53699"/>
    <property type="gene ID" value="GUITHDRAFT_100674"/>
</dbReference>
<feature type="region of interest" description="Disordered" evidence="1">
    <location>
        <begin position="83"/>
        <end position="108"/>
    </location>
</feature>
<feature type="compositionally biased region" description="Polar residues" evidence="1">
    <location>
        <begin position="83"/>
        <end position="92"/>
    </location>
</feature>
<gene>
    <name evidence="3" type="ORF">GUITHDRAFT_100674</name>
</gene>
<feature type="compositionally biased region" description="Basic and acidic residues" evidence="1">
    <location>
        <begin position="93"/>
        <end position="108"/>
    </location>
</feature>
<evidence type="ECO:0000256" key="1">
    <source>
        <dbReference type="SAM" id="MobiDB-lite"/>
    </source>
</evidence>
<dbReference type="Proteomes" id="UP000011087">
    <property type="component" value="Unassembled WGS sequence"/>
</dbReference>
<feature type="chain" id="PRO_5008771944" description="FZ domain-containing protein" evidence="2">
    <location>
        <begin position="23"/>
        <end position="482"/>
    </location>
</feature>
<reference evidence="3 5" key="1">
    <citation type="journal article" date="2012" name="Nature">
        <title>Algal genomes reveal evolutionary mosaicism and the fate of nucleomorphs.</title>
        <authorList>
            <consortium name="DOE Joint Genome Institute"/>
            <person name="Curtis B.A."/>
            <person name="Tanifuji G."/>
            <person name="Burki F."/>
            <person name="Gruber A."/>
            <person name="Irimia M."/>
            <person name="Maruyama S."/>
            <person name="Arias M.C."/>
            <person name="Ball S.G."/>
            <person name="Gile G.H."/>
            <person name="Hirakawa Y."/>
            <person name="Hopkins J.F."/>
            <person name="Kuo A."/>
            <person name="Rensing S.A."/>
            <person name="Schmutz J."/>
            <person name="Symeonidi A."/>
            <person name="Elias M."/>
            <person name="Eveleigh R.J."/>
            <person name="Herman E.K."/>
            <person name="Klute M.J."/>
            <person name="Nakayama T."/>
            <person name="Obornik M."/>
            <person name="Reyes-Prieto A."/>
            <person name="Armbrust E.V."/>
            <person name="Aves S.J."/>
            <person name="Beiko R.G."/>
            <person name="Coutinho P."/>
            <person name="Dacks J.B."/>
            <person name="Durnford D.G."/>
            <person name="Fast N.M."/>
            <person name="Green B.R."/>
            <person name="Grisdale C.J."/>
            <person name="Hempel F."/>
            <person name="Henrissat B."/>
            <person name="Hoppner M.P."/>
            <person name="Ishida K."/>
            <person name="Kim E."/>
            <person name="Koreny L."/>
            <person name="Kroth P.G."/>
            <person name="Liu Y."/>
            <person name="Malik S.B."/>
            <person name="Maier U.G."/>
            <person name="McRose D."/>
            <person name="Mock T."/>
            <person name="Neilson J.A."/>
            <person name="Onodera N.T."/>
            <person name="Poole A.M."/>
            <person name="Pritham E.J."/>
            <person name="Richards T.A."/>
            <person name="Rocap G."/>
            <person name="Roy S.W."/>
            <person name="Sarai C."/>
            <person name="Schaack S."/>
            <person name="Shirato S."/>
            <person name="Slamovits C.H."/>
            <person name="Spencer D.F."/>
            <person name="Suzuki S."/>
            <person name="Worden A.Z."/>
            <person name="Zauner S."/>
            <person name="Barry K."/>
            <person name="Bell C."/>
            <person name="Bharti A.K."/>
            <person name="Crow J.A."/>
            <person name="Grimwood J."/>
            <person name="Kramer R."/>
            <person name="Lindquist E."/>
            <person name="Lucas S."/>
            <person name="Salamov A."/>
            <person name="McFadden G.I."/>
            <person name="Lane C.E."/>
            <person name="Keeling P.J."/>
            <person name="Gray M.W."/>
            <person name="Grigoriev I.V."/>
            <person name="Archibald J.M."/>
        </authorList>
    </citation>
    <scope>NUCLEOTIDE SEQUENCE</scope>
    <source>
        <strain evidence="3 5">CCMP2712</strain>
    </source>
</reference>
<name>L1JZG8_GUITC</name>
<keyword evidence="5" id="KW-1185">Reference proteome</keyword>
<evidence type="ECO:0000313" key="3">
    <source>
        <dbReference type="EMBL" id="EKX53699.1"/>
    </source>
</evidence>
<dbReference type="RefSeq" id="XP_005840679.1">
    <property type="nucleotide sequence ID" value="XM_005840622.1"/>
</dbReference>
<dbReference type="GeneID" id="17310410"/>
<accession>L1JZG8</accession>
<dbReference type="PaxDb" id="55529-EKX53699"/>
<reference evidence="5" key="2">
    <citation type="submission" date="2012-11" db="EMBL/GenBank/DDBJ databases">
        <authorList>
            <person name="Kuo A."/>
            <person name="Curtis B.A."/>
            <person name="Tanifuji G."/>
            <person name="Burki F."/>
            <person name="Gruber A."/>
            <person name="Irimia M."/>
            <person name="Maruyama S."/>
            <person name="Arias M.C."/>
            <person name="Ball S.G."/>
            <person name="Gile G.H."/>
            <person name="Hirakawa Y."/>
            <person name="Hopkins J.F."/>
            <person name="Rensing S.A."/>
            <person name="Schmutz J."/>
            <person name="Symeonidi A."/>
            <person name="Elias M."/>
            <person name="Eveleigh R.J."/>
            <person name="Herman E.K."/>
            <person name="Klute M.J."/>
            <person name="Nakayama T."/>
            <person name="Obornik M."/>
            <person name="Reyes-Prieto A."/>
            <person name="Armbrust E.V."/>
            <person name="Aves S.J."/>
            <person name="Beiko R.G."/>
            <person name="Coutinho P."/>
            <person name="Dacks J.B."/>
            <person name="Durnford D.G."/>
            <person name="Fast N.M."/>
            <person name="Green B.R."/>
            <person name="Grisdale C."/>
            <person name="Hempe F."/>
            <person name="Henrissat B."/>
            <person name="Hoppner M.P."/>
            <person name="Ishida K.-I."/>
            <person name="Kim E."/>
            <person name="Koreny L."/>
            <person name="Kroth P.G."/>
            <person name="Liu Y."/>
            <person name="Malik S.-B."/>
            <person name="Maier U.G."/>
            <person name="McRose D."/>
            <person name="Mock T."/>
            <person name="Neilson J.A."/>
            <person name="Onodera N.T."/>
            <person name="Poole A.M."/>
            <person name="Pritham E.J."/>
            <person name="Richards T.A."/>
            <person name="Rocap G."/>
            <person name="Roy S.W."/>
            <person name="Sarai C."/>
            <person name="Schaack S."/>
            <person name="Shirato S."/>
            <person name="Slamovits C.H."/>
            <person name="Spencer D.F."/>
            <person name="Suzuki S."/>
            <person name="Worden A.Z."/>
            <person name="Zauner S."/>
            <person name="Barry K."/>
            <person name="Bell C."/>
            <person name="Bharti A.K."/>
            <person name="Crow J.A."/>
            <person name="Grimwood J."/>
            <person name="Kramer R."/>
            <person name="Lindquist E."/>
            <person name="Lucas S."/>
            <person name="Salamov A."/>
            <person name="McFadden G.I."/>
            <person name="Lane C.E."/>
            <person name="Keeling P.J."/>
            <person name="Gray M.W."/>
            <person name="Grigoriev I.V."/>
            <person name="Archibald J.M."/>
        </authorList>
    </citation>
    <scope>NUCLEOTIDE SEQUENCE</scope>
    <source>
        <strain evidence="5">CCMP2712</strain>
    </source>
</reference>
<keyword evidence="2" id="KW-0732">Signal</keyword>
<proteinExistence type="predicted"/>
<dbReference type="EMBL" id="JH992969">
    <property type="protein sequence ID" value="EKX53699.1"/>
    <property type="molecule type" value="Genomic_DNA"/>
</dbReference>
<sequence length="482" mass="52664">MAAAWVIAILGVMGMAAPMARADYLSEWTTALADAKSVLIAAQGSSVFCRSKDEYVQDAVKRDGYFFCQDYVDYAAACDAQDPQSCNNSKQDAISDRKSTQTDDNARKEAAAAKPHYVKLCNGMSNKTLNDLATTPETACGGQAACEGNVYLDNATSSSVDDFYVGSIIEIVSDSEYNGQWAVIQKYSGYARIAMFKSWNLPSGSALTSPGLPTASDKYRIYLNDIVRGKCRDSQNPKQRLGKAWVEQDVQILNSVFQSILHLHHRRQKISLTVRGIPNSPIQIMPAAHEMVASTALVGRNAKLATQAIEASGCIFNFTKTRDFALDFCVLKTCFPVCMDVVRRCPLEVEFNCPTDSDRREYDYSACNINLAEGCSMALISNAADAKLDRAKVDCWDLNVGGYGPTYTQGPSIFGLPPGATCKNKGSNVGIVAMEPPKLPPAPGQKQSPNDYWEERADKDKKLLRYFDPYGAKSTVMCAKPT</sequence>